<comment type="similarity">
    <text evidence="1">Belongs to the asteroid family.</text>
</comment>
<protein>
    <submittedName>
        <fullName evidence="2">Protein asteroid homolog 1</fullName>
    </submittedName>
</protein>
<evidence type="ECO:0000256" key="1">
    <source>
        <dbReference type="ARBA" id="ARBA00007398"/>
    </source>
</evidence>
<reference evidence="2" key="1">
    <citation type="submission" date="2020-08" db="EMBL/GenBank/DDBJ databases">
        <title>Multicomponent nature underlies the extraordinary mechanical properties of spider dragline silk.</title>
        <authorList>
            <person name="Kono N."/>
            <person name="Nakamura H."/>
            <person name="Mori M."/>
            <person name="Yoshida Y."/>
            <person name="Ohtoshi R."/>
            <person name="Malay A.D."/>
            <person name="Moran D.A.P."/>
            <person name="Tomita M."/>
            <person name="Numata K."/>
            <person name="Arakawa K."/>
        </authorList>
    </citation>
    <scope>NUCLEOTIDE SEQUENCE</scope>
</reference>
<accession>A0A8X6YIH1</accession>
<comment type="caution">
    <text evidence="2">The sequence shown here is derived from an EMBL/GenBank/DDBJ whole genome shotgun (WGS) entry which is preliminary data.</text>
</comment>
<dbReference type="AlphaFoldDB" id="A0A8X6YIH1"/>
<dbReference type="PANTHER" id="PTHR15665">
    <property type="entry name" value="ASTEROID PROTEIN"/>
    <property type="match status" value="1"/>
</dbReference>
<organism evidence="2 3">
    <name type="scientific">Trichonephila inaurata madagascariensis</name>
    <dbReference type="NCBI Taxonomy" id="2747483"/>
    <lineage>
        <taxon>Eukaryota</taxon>
        <taxon>Metazoa</taxon>
        <taxon>Ecdysozoa</taxon>
        <taxon>Arthropoda</taxon>
        <taxon>Chelicerata</taxon>
        <taxon>Arachnida</taxon>
        <taxon>Araneae</taxon>
        <taxon>Araneomorphae</taxon>
        <taxon>Entelegynae</taxon>
        <taxon>Araneoidea</taxon>
        <taxon>Nephilidae</taxon>
        <taxon>Trichonephila</taxon>
        <taxon>Trichonephila inaurata</taxon>
    </lineage>
</organism>
<evidence type="ECO:0000313" key="2">
    <source>
        <dbReference type="EMBL" id="GFY71566.1"/>
    </source>
</evidence>
<dbReference type="SUPFAM" id="SSF88723">
    <property type="entry name" value="PIN domain-like"/>
    <property type="match status" value="1"/>
</dbReference>
<name>A0A8X6YIH1_9ARAC</name>
<gene>
    <name evidence="2" type="primary">ASTE1</name>
    <name evidence="2" type="ORF">TNIN_459961</name>
</gene>
<dbReference type="PANTHER" id="PTHR15665:SF1">
    <property type="entry name" value="PROTEIN ASTEROID HOMOLOG 1"/>
    <property type="match status" value="1"/>
</dbReference>
<proteinExistence type="inferred from homology"/>
<dbReference type="InterPro" id="IPR026832">
    <property type="entry name" value="Asteroid"/>
</dbReference>
<dbReference type="Gene3D" id="3.40.50.1010">
    <property type="entry name" value="5'-nuclease"/>
    <property type="match status" value="1"/>
</dbReference>
<dbReference type="InterPro" id="IPR029060">
    <property type="entry name" value="PIN-like_dom_sf"/>
</dbReference>
<keyword evidence="3" id="KW-1185">Reference proteome</keyword>
<dbReference type="OrthoDB" id="6421209at2759"/>
<dbReference type="EMBL" id="BMAV01018927">
    <property type="protein sequence ID" value="GFY71566.1"/>
    <property type="molecule type" value="Genomic_DNA"/>
</dbReference>
<evidence type="ECO:0000313" key="3">
    <source>
        <dbReference type="Proteomes" id="UP000886998"/>
    </source>
</evidence>
<dbReference type="Proteomes" id="UP000886998">
    <property type="component" value="Unassembled WGS sequence"/>
</dbReference>
<sequence length="692" mass="79707">MGIRGLSSFFSNNPDLSMRYKLHDTSVIIDGNNLIHLLYFSNKIDCMYGGDYYTYAAAIKKYFSSYLECNIKPIVIFDGGYDLSDRKFETTLLRSKTRLTVTQHIAKYGECSDHLLPICAPEIFRNVLSEMGIPFAQCEFEADEQLAALANYYDCPVLSNDSDFYIFDVHKGFIRLDSIGPSVLGTDIDGTKCKYLDCDIYYIDKFLSYFPGLDRNLLPLFGTLVGNDYVNTKKFEAFFSSINISNRNSRGLRVTPGQKKIVRLLTWLEHSNITEAMKRILDHLKEKKREHVERVIKQSMNGYKTQNCNLMFIIDNKLDELKKILVQDPKIKLLCGQSLPIPFMIAFHLGNLPSFFLNVINLHREFLKAQVENTSLPSSYACSRYIRQVIYGILLQHSAEDEETHKEVCLQNVCEYDRRYDNLTRESVAPIYVLKNGNAVPKLDDLFRLEKKHLQKFLLDVLEVDMDFISCIPNSLQLLFGCIIHWLKNSGCAPRDDFIYALLLNVVYFHVILKISTQNNHSSSKPELSEQLLFYISIKDAKLAAQNMKKYLQKPSLNRANPLHLHVIHSFSQLQTCVLYISYLNCLLNFPFENPKLDEAFAGCMLYNLAKDLSTRPLPDIIFELLGRRSNLNTLLNNLKNKLLGNIKMDCTELTNRSLRKDTKESKKSMNRKKRSKIEKAMAIDNLGEIYI</sequence>